<sequence>MPAAQAHLGQHRSLPLRKTIKIKKKKFNSKTLGQHSKLSSELPRWFFLGKMLRQVEKGRKVGIMAKLFRSIPLISLHCLSSEHCTQTSYKAIL</sequence>
<organism evidence="1">
    <name type="scientific">Macaca fascicularis</name>
    <name type="common">Crab-eating macaque</name>
    <name type="synonym">Cynomolgus monkey</name>
    <dbReference type="NCBI Taxonomy" id="9541"/>
    <lineage>
        <taxon>Eukaryota</taxon>
        <taxon>Metazoa</taxon>
        <taxon>Chordata</taxon>
        <taxon>Craniata</taxon>
        <taxon>Vertebrata</taxon>
        <taxon>Euteleostomi</taxon>
        <taxon>Mammalia</taxon>
        <taxon>Eutheria</taxon>
        <taxon>Euarchontoglires</taxon>
        <taxon>Primates</taxon>
        <taxon>Haplorrhini</taxon>
        <taxon>Catarrhini</taxon>
        <taxon>Cercopithecidae</taxon>
        <taxon>Cercopithecinae</taxon>
        <taxon>Macaca</taxon>
    </lineage>
</organism>
<dbReference type="EMBL" id="AB173035">
    <property type="protein sequence ID" value="BAE90097.1"/>
    <property type="molecule type" value="mRNA"/>
</dbReference>
<reference evidence="1" key="1">
    <citation type="journal article" date="2007" name="PLoS Biol.">
        <title>Rate of evolution in brain-expressed genes in humans and other primates.</title>
        <authorList>
            <person name="Wang H.-Y."/>
            <person name="Chien H.-C."/>
            <person name="Osada N."/>
            <person name="Hashimoto K."/>
            <person name="Sugano S."/>
            <person name="Gojobori T."/>
            <person name="Chou C.-K."/>
            <person name="Tsai S.-F."/>
            <person name="Wu C.-I."/>
            <person name="Shen C.-K.J."/>
        </authorList>
    </citation>
    <scope>NUCLEOTIDE SEQUENCE</scope>
</reference>
<evidence type="ECO:0000313" key="1">
    <source>
        <dbReference type="EMBL" id="BAE90097.1"/>
    </source>
</evidence>
<dbReference type="OMA" id="EHCTQTS"/>
<accession>I7GM41</accession>
<name>I7GM41_MACFA</name>
<protein>
    <submittedName>
        <fullName evidence="1">Macaca fascicularis brain cDNA clone: QflA-20684, similar to human solute carrier family 31 (copper transporters), member 1(SLC31A1), mRNA, RefSeq: NM_001859.2</fullName>
    </submittedName>
</protein>
<proteinExistence type="evidence at transcript level"/>
<dbReference type="VEuPathDB" id="HostDB:ENSMFAG00000007398"/>
<dbReference type="AlphaFoldDB" id="I7GM41"/>